<evidence type="ECO:0000256" key="5">
    <source>
        <dbReference type="ARBA" id="ARBA00022691"/>
    </source>
</evidence>
<evidence type="ECO:0000313" key="10">
    <source>
        <dbReference type="Proteomes" id="UP001164081"/>
    </source>
</evidence>
<dbReference type="PROSITE" id="PS00092">
    <property type="entry name" value="N6_MTASE"/>
    <property type="match status" value="1"/>
</dbReference>
<accession>A0AA46NVT2</accession>
<dbReference type="InterPro" id="IPR003356">
    <property type="entry name" value="DNA_methylase_A-5"/>
</dbReference>
<evidence type="ECO:0000256" key="3">
    <source>
        <dbReference type="ARBA" id="ARBA00022603"/>
    </source>
</evidence>
<sequence>MDDSMKHSLLQDPTKYGISENMLIQFSEKEPLYVHLSYLDLFTNEIDKRPDAVVEINGRAALYLVSENIFTIDELRQLKEILASRADARFLGVLRAGVIDIYPLGIFSEYDDQPIVKKIDLSESSINLHDFLIGNLTDKLYKKNNQRKVEQSWLENYLFRLLQTTARNLRENISANKLTDNQILSLVGRALFTRFLIDRKIIVDSDVGNISNKTSKLNNLFNSVSSISDTFAWLDKTFNGNLLPLGNFYYNSEDYNEFFSQIGDESEHICFELQDILLATINRQMSLDWGRIQFQHVPADMLSQVYEHFAHAYQNEFARKTSIHYTPSHIAKILVDSAFDGLEIEDKSSAQILDPSAGAGVFLVLAFKRLVLEKWKITGERPTRNQIRGILNHQLVGLDINSESLKFAALSLYLTALELDPNPTPLSELKFDGLNTKTLINVSFGEDLQETLGSLSERLPVELNERFDIVVGNPPWTKQRGRGVGKKFNELIERIAISRGIDSKVASQFNVGCDPDIPFIWRAIEWCKPNGMIAYALHAQHTLFNYGNSFILRSALLDCIELTGIFNGSALRQEKAIWENNDAPFCFLIAKNKKPSSFSSFYYLSPYVEKSLNEQGGFRMDPHMAIPVEQSQVQANPHLLKTLFRGSWLDHEIIEKIRTNSEMITLQEFCDKWKLICGSGFQLGSQKVDASLFKGKYLFDSKEKNKHQYIINTSRLHYFYHDRIYGNRNPQLFKAPLVLFLESPPPFRNQRGALLSIEEVIYSESYVGVSTAKHSSPLLLAKYLQLISYSNLFLYYFLMTSAKFGVERDAILTKEIFTFPLIDFGSFNEEQLTLIESLSEKLINREEPWNEIDQFMASIYGLNKNEMQVIEDSLKMSLPYAENKKVAQNNPENETLECFQNELCRVISPFTKRLNLKLWTSIEENLNGNQSGWKFIRIGFSEAKNIKNNLSHKFLSELADQFWVSQVKIHIDETGCELLIGQLAQNRYWTKTKARLLALDILNTDLERAYNYCEGIQ</sequence>
<dbReference type="GO" id="GO:0032259">
    <property type="term" value="P:methylation"/>
    <property type="evidence" value="ECO:0007669"/>
    <property type="project" value="UniProtKB-KW"/>
</dbReference>
<gene>
    <name evidence="9" type="ORF">LSO58_00400</name>
</gene>
<dbReference type="InterPro" id="IPR050953">
    <property type="entry name" value="N4_N6_ade-DNA_methylase"/>
</dbReference>
<dbReference type="Pfam" id="PF02384">
    <property type="entry name" value="N6_Mtase"/>
    <property type="match status" value="1"/>
</dbReference>
<dbReference type="AlphaFoldDB" id="A0AA46NVT2"/>
<feature type="domain" description="DNA methylase adenine-specific" evidence="8">
    <location>
        <begin position="299"/>
        <end position="589"/>
    </location>
</feature>
<evidence type="ECO:0000256" key="6">
    <source>
        <dbReference type="ARBA" id="ARBA00022747"/>
    </source>
</evidence>
<keyword evidence="5" id="KW-0949">S-adenosyl-L-methionine</keyword>
<name>A0AA46NVT2_9GAMM</name>
<comment type="similarity">
    <text evidence="1">Belongs to the N(4)/N(6)-methyltransferase family.</text>
</comment>
<evidence type="ECO:0000256" key="4">
    <source>
        <dbReference type="ARBA" id="ARBA00022679"/>
    </source>
</evidence>
<keyword evidence="6" id="KW-0680">Restriction system</keyword>
<evidence type="ECO:0000256" key="7">
    <source>
        <dbReference type="ARBA" id="ARBA00047942"/>
    </source>
</evidence>
<protein>
    <recommendedName>
        <fullName evidence="2">site-specific DNA-methyltransferase (adenine-specific)</fullName>
        <ecNumber evidence="2">2.1.1.72</ecNumber>
    </recommendedName>
</protein>
<dbReference type="InterPro" id="IPR002052">
    <property type="entry name" value="DNA_methylase_N6_adenine_CS"/>
</dbReference>
<dbReference type="Gene3D" id="3.40.50.150">
    <property type="entry name" value="Vaccinia Virus protein VP39"/>
    <property type="match status" value="1"/>
</dbReference>
<evidence type="ECO:0000313" key="9">
    <source>
        <dbReference type="EMBL" id="UYF75429.1"/>
    </source>
</evidence>
<dbReference type="PANTHER" id="PTHR33841">
    <property type="entry name" value="DNA METHYLTRANSFERASE YEEA-RELATED"/>
    <property type="match status" value="1"/>
</dbReference>
<proteinExistence type="inferred from homology"/>
<dbReference type="Proteomes" id="UP001164081">
    <property type="component" value="Chromosome"/>
</dbReference>
<evidence type="ECO:0000256" key="2">
    <source>
        <dbReference type="ARBA" id="ARBA00011900"/>
    </source>
</evidence>
<dbReference type="EC" id="2.1.1.72" evidence="2"/>
<dbReference type="EMBL" id="CP089044">
    <property type="protein sequence ID" value="UYF75429.1"/>
    <property type="molecule type" value="Genomic_DNA"/>
</dbReference>
<organism evidence="9 10">
    <name type="scientific">Acinetobacter ursingii</name>
    <dbReference type="NCBI Taxonomy" id="108980"/>
    <lineage>
        <taxon>Bacteria</taxon>
        <taxon>Pseudomonadati</taxon>
        <taxon>Pseudomonadota</taxon>
        <taxon>Gammaproteobacteria</taxon>
        <taxon>Moraxellales</taxon>
        <taxon>Moraxellaceae</taxon>
        <taxon>Acinetobacter</taxon>
    </lineage>
</organism>
<keyword evidence="3 9" id="KW-0489">Methyltransferase</keyword>
<dbReference type="InterPro" id="IPR029063">
    <property type="entry name" value="SAM-dependent_MTases_sf"/>
</dbReference>
<dbReference type="PRINTS" id="PR00507">
    <property type="entry name" value="N12N6MTFRASE"/>
</dbReference>
<evidence type="ECO:0000256" key="1">
    <source>
        <dbReference type="ARBA" id="ARBA00006594"/>
    </source>
</evidence>
<dbReference type="RefSeq" id="WP_104794645.1">
    <property type="nucleotide sequence ID" value="NZ_CP089044.1"/>
</dbReference>
<dbReference type="GO" id="GO:0008170">
    <property type="term" value="F:N-methyltransferase activity"/>
    <property type="evidence" value="ECO:0007669"/>
    <property type="project" value="InterPro"/>
</dbReference>
<evidence type="ECO:0000259" key="8">
    <source>
        <dbReference type="Pfam" id="PF02384"/>
    </source>
</evidence>
<dbReference type="GO" id="GO:0009307">
    <property type="term" value="P:DNA restriction-modification system"/>
    <property type="evidence" value="ECO:0007669"/>
    <property type="project" value="UniProtKB-KW"/>
</dbReference>
<comment type="catalytic activity">
    <reaction evidence="7">
        <text>a 2'-deoxyadenosine in DNA + S-adenosyl-L-methionine = an N(6)-methyl-2'-deoxyadenosine in DNA + S-adenosyl-L-homocysteine + H(+)</text>
        <dbReference type="Rhea" id="RHEA:15197"/>
        <dbReference type="Rhea" id="RHEA-COMP:12418"/>
        <dbReference type="Rhea" id="RHEA-COMP:12419"/>
        <dbReference type="ChEBI" id="CHEBI:15378"/>
        <dbReference type="ChEBI" id="CHEBI:57856"/>
        <dbReference type="ChEBI" id="CHEBI:59789"/>
        <dbReference type="ChEBI" id="CHEBI:90615"/>
        <dbReference type="ChEBI" id="CHEBI:90616"/>
        <dbReference type="EC" id="2.1.1.72"/>
    </reaction>
</comment>
<reference evidence="9" key="1">
    <citation type="journal article" date="2022" name="J Glob Antimicrob Resist">
        <title>Comparative analysis of IMP-4- and OXA-58-containing plasmids of three carbapenemase-producing Acinetobacter ursingii strains in the Netherlands.</title>
        <authorList>
            <person name="Hendrickx A.P.A."/>
            <person name="Schade R.P."/>
            <person name="Landman F."/>
            <person name="Bosch T."/>
            <person name="Schouls L.M."/>
            <person name="van Dijk K."/>
        </authorList>
    </citation>
    <scope>NUCLEOTIDE SEQUENCE</scope>
    <source>
        <strain evidence="9">RIVM_C010761</strain>
    </source>
</reference>
<dbReference type="GO" id="GO:0009007">
    <property type="term" value="F:site-specific DNA-methyltransferase (adenine-specific) activity"/>
    <property type="evidence" value="ECO:0007669"/>
    <property type="project" value="UniProtKB-EC"/>
</dbReference>
<keyword evidence="4" id="KW-0808">Transferase</keyword>
<dbReference type="PANTHER" id="PTHR33841:SF5">
    <property type="entry name" value="DNA METHYLASE (MODIFICATION METHYLASE) (METHYLTRANSFERASE)-RELATED"/>
    <property type="match status" value="1"/>
</dbReference>
<dbReference type="GO" id="GO:0003677">
    <property type="term" value="F:DNA binding"/>
    <property type="evidence" value="ECO:0007669"/>
    <property type="project" value="InterPro"/>
</dbReference>
<dbReference type="SUPFAM" id="SSF53335">
    <property type="entry name" value="S-adenosyl-L-methionine-dependent methyltransferases"/>
    <property type="match status" value="1"/>
</dbReference>